<proteinExistence type="predicted"/>
<evidence type="ECO:0000256" key="1">
    <source>
        <dbReference type="SAM" id="MobiDB-lite"/>
    </source>
</evidence>
<evidence type="ECO:0000313" key="3">
    <source>
        <dbReference type="Proteomes" id="UP001321486"/>
    </source>
</evidence>
<name>A0ABN6XTI7_9MICO</name>
<sequence>MPSQYESNDSVPAAKIGHYPARSPQPHLGVPAVPEAPKPELEVSYDELMITAAIDLQDVEQDSEAS</sequence>
<dbReference type="EMBL" id="AP027732">
    <property type="protein sequence ID" value="BDZ48295.1"/>
    <property type="molecule type" value="Genomic_DNA"/>
</dbReference>
<gene>
    <name evidence="2" type="ORF">GCM10025867_05360</name>
</gene>
<feature type="region of interest" description="Disordered" evidence="1">
    <location>
        <begin position="1"/>
        <end position="39"/>
    </location>
</feature>
<organism evidence="2 3">
    <name type="scientific">Frondihabitans sucicola</name>
    <dbReference type="NCBI Taxonomy" id="1268041"/>
    <lineage>
        <taxon>Bacteria</taxon>
        <taxon>Bacillati</taxon>
        <taxon>Actinomycetota</taxon>
        <taxon>Actinomycetes</taxon>
        <taxon>Micrococcales</taxon>
        <taxon>Microbacteriaceae</taxon>
        <taxon>Frondihabitans</taxon>
    </lineage>
</organism>
<keyword evidence="3" id="KW-1185">Reference proteome</keyword>
<feature type="compositionally biased region" description="Polar residues" evidence="1">
    <location>
        <begin position="1"/>
        <end position="10"/>
    </location>
</feature>
<reference evidence="3" key="1">
    <citation type="journal article" date="2019" name="Int. J. Syst. Evol. Microbiol.">
        <title>The Global Catalogue of Microorganisms (GCM) 10K type strain sequencing project: providing services to taxonomists for standard genome sequencing and annotation.</title>
        <authorList>
            <consortium name="The Broad Institute Genomics Platform"/>
            <consortium name="The Broad Institute Genome Sequencing Center for Infectious Disease"/>
            <person name="Wu L."/>
            <person name="Ma J."/>
        </authorList>
    </citation>
    <scope>NUCLEOTIDE SEQUENCE [LARGE SCALE GENOMIC DNA]</scope>
    <source>
        <strain evidence="3">NBRC 108728</strain>
    </source>
</reference>
<evidence type="ECO:0000313" key="2">
    <source>
        <dbReference type="EMBL" id="BDZ48295.1"/>
    </source>
</evidence>
<dbReference type="Proteomes" id="UP001321486">
    <property type="component" value="Chromosome"/>
</dbReference>
<accession>A0ABN6XTI7</accession>
<protein>
    <submittedName>
        <fullName evidence="2">Uncharacterized protein</fullName>
    </submittedName>
</protein>